<dbReference type="GO" id="GO:0006281">
    <property type="term" value="P:DNA repair"/>
    <property type="evidence" value="ECO:0007669"/>
    <property type="project" value="UniProtKB-KW"/>
</dbReference>
<dbReference type="InterPro" id="IPR051536">
    <property type="entry name" value="UDG_Type-4/5"/>
</dbReference>
<dbReference type="RefSeq" id="WP_092700202.1">
    <property type="nucleotide sequence ID" value="NZ_FNFC01000004.1"/>
</dbReference>
<keyword evidence="10" id="KW-1185">Reference proteome</keyword>
<reference evidence="9 10" key="1">
    <citation type="submission" date="2016-10" db="EMBL/GenBank/DDBJ databases">
        <authorList>
            <person name="de Groot N.N."/>
        </authorList>
    </citation>
    <scope>NUCLEOTIDE SEQUENCE [LARGE SCALE GENOMIC DNA]</scope>
    <source>
        <strain evidence="9 10">IBRC-M10015</strain>
    </source>
</reference>
<evidence type="ECO:0000256" key="5">
    <source>
        <dbReference type="ARBA" id="ARBA00023004"/>
    </source>
</evidence>
<sequence>MEYVSEATQNPFGFSPPCDRAVCGYGDVNADFHVIGDHPGVHGGIDSGIPFAGQPWSDRFFETLCQAGLLRDADPTAETVADSRTFLSYLHMCDPGDGEPDADSYAQMEPFFDAELRAITAHVLLPVGPTATAHVLRNYTARVPSDPPAMEKRHAEELRGSGWLIIPVKSPDRWDDSDGDRLVARIGALDGPDYEQISDLGRFIPGSDPYLVR</sequence>
<gene>
    <name evidence="9" type="ORF">SAMN05216226_104104</name>
</gene>
<evidence type="ECO:0000259" key="8">
    <source>
        <dbReference type="Pfam" id="PF03167"/>
    </source>
</evidence>
<dbReference type="GO" id="GO:0097506">
    <property type="term" value="F:deaminated base DNA N-glycosylase activity"/>
    <property type="evidence" value="ECO:0007669"/>
    <property type="project" value="UniProtKB-ARBA"/>
</dbReference>
<dbReference type="Gene3D" id="3.40.470.10">
    <property type="entry name" value="Uracil-DNA glycosylase-like domain"/>
    <property type="match status" value="1"/>
</dbReference>
<keyword evidence="4" id="KW-0378">Hydrolase</keyword>
<evidence type="ECO:0000313" key="9">
    <source>
        <dbReference type="EMBL" id="SDJ49903.1"/>
    </source>
</evidence>
<keyword evidence="7" id="KW-0234">DNA repair</keyword>
<evidence type="ECO:0000313" key="10">
    <source>
        <dbReference type="Proteomes" id="UP000198856"/>
    </source>
</evidence>
<dbReference type="EMBL" id="FNFC01000004">
    <property type="protein sequence ID" value="SDJ49903.1"/>
    <property type="molecule type" value="Genomic_DNA"/>
</dbReference>
<keyword evidence="5" id="KW-0408">Iron</keyword>
<dbReference type="GO" id="GO:0051539">
    <property type="term" value="F:4 iron, 4 sulfur cluster binding"/>
    <property type="evidence" value="ECO:0007669"/>
    <property type="project" value="UniProtKB-KW"/>
</dbReference>
<dbReference type="OrthoDB" id="195170at2157"/>
<dbReference type="STRING" id="890420.SAMN05216226_104104"/>
<evidence type="ECO:0000256" key="2">
    <source>
        <dbReference type="ARBA" id="ARBA00022723"/>
    </source>
</evidence>
<name>A0A1G8U848_9EURY</name>
<feature type="domain" description="Uracil-DNA glycosylase-like" evidence="8">
    <location>
        <begin position="24"/>
        <end position="171"/>
    </location>
</feature>
<dbReference type="AlphaFoldDB" id="A0A1G8U848"/>
<evidence type="ECO:0000256" key="3">
    <source>
        <dbReference type="ARBA" id="ARBA00022763"/>
    </source>
</evidence>
<dbReference type="InterPro" id="IPR005122">
    <property type="entry name" value="Uracil-DNA_glycosylase-like"/>
</dbReference>
<dbReference type="InterPro" id="IPR036895">
    <property type="entry name" value="Uracil-DNA_glycosylase-like_sf"/>
</dbReference>
<evidence type="ECO:0000256" key="1">
    <source>
        <dbReference type="ARBA" id="ARBA00022485"/>
    </source>
</evidence>
<organism evidence="9 10">
    <name type="scientific">Halovenus aranensis</name>
    <dbReference type="NCBI Taxonomy" id="890420"/>
    <lineage>
        <taxon>Archaea</taxon>
        <taxon>Methanobacteriati</taxon>
        <taxon>Methanobacteriota</taxon>
        <taxon>Stenosarchaea group</taxon>
        <taxon>Halobacteria</taxon>
        <taxon>Halobacteriales</taxon>
        <taxon>Haloarculaceae</taxon>
        <taxon>Halovenus</taxon>
    </lineage>
</organism>
<keyword evidence="1" id="KW-0004">4Fe-4S</keyword>
<dbReference type="Proteomes" id="UP000198856">
    <property type="component" value="Unassembled WGS sequence"/>
</dbReference>
<evidence type="ECO:0000256" key="6">
    <source>
        <dbReference type="ARBA" id="ARBA00023014"/>
    </source>
</evidence>
<evidence type="ECO:0000256" key="7">
    <source>
        <dbReference type="ARBA" id="ARBA00023204"/>
    </source>
</evidence>
<keyword evidence="6" id="KW-0411">Iron-sulfur</keyword>
<dbReference type="PANTHER" id="PTHR33693">
    <property type="entry name" value="TYPE-5 URACIL-DNA GLYCOSYLASE"/>
    <property type="match status" value="1"/>
</dbReference>
<dbReference type="Pfam" id="PF03167">
    <property type="entry name" value="UDG"/>
    <property type="match status" value="1"/>
</dbReference>
<dbReference type="PANTHER" id="PTHR33693:SF1">
    <property type="entry name" value="TYPE-4 URACIL-DNA GLYCOSYLASE"/>
    <property type="match status" value="1"/>
</dbReference>
<dbReference type="GO" id="GO:0046872">
    <property type="term" value="F:metal ion binding"/>
    <property type="evidence" value="ECO:0007669"/>
    <property type="project" value="UniProtKB-KW"/>
</dbReference>
<keyword evidence="3" id="KW-0227">DNA damage</keyword>
<dbReference type="SUPFAM" id="SSF52141">
    <property type="entry name" value="Uracil-DNA glycosylase-like"/>
    <property type="match status" value="1"/>
</dbReference>
<proteinExistence type="predicted"/>
<keyword evidence="2" id="KW-0479">Metal-binding</keyword>
<evidence type="ECO:0000256" key="4">
    <source>
        <dbReference type="ARBA" id="ARBA00022801"/>
    </source>
</evidence>
<accession>A0A1G8U848</accession>
<protein>
    <submittedName>
        <fullName evidence="9">Uracil-DNA glycosylase</fullName>
    </submittedName>
</protein>